<dbReference type="InterPro" id="IPR008988">
    <property type="entry name" value="Transcriptional_repressor_C"/>
</dbReference>
<keyword evidence="1 8" id="KW-0436">Ligase</keyword>
<name>A0A845A7H8_9SPHN</name>
<comment type="catalytic activity">
    <reaction evidence="6">
        <text>biotin + L-lysyl-[protein] + ATP = N(6)-biotinyl-L-lysyl-[protein] + AMP + diphosphate + H(+)</text>
        <dbReference type="Rhea" id="RHEA:11756"/>
        <dbReference type="Rhea" id="RHEA-COMP:9752"/>
        <dbReference type="Rhea" id="RHEA-COMP:10505"/>
        <dbReference type="ChEBI" id="CHEBI:15378"/>
        <dbReference type="ChEBI" id="CHEBI:29969"/>
        <dbReference type="ChEBI" id="CHEBI:30616"/>
        <dbReference type="ChEBI" id="CHEBI:33019"/>
        <dbReference type="ChEBI" id="CHEBI:57586"/>
        <dbReference type="ChEBI" id="CHEBI:83144"/>
        <dbReference type="ChEBI" id="CHEBI:456215"/>
        <dbReference type="EC" id="6.3.4.15"/>
    </reaction>
</comment>
<evidence type="ECO:0000256" key="1">
    <source>
        <dbReference type="ARBA" id="ARBA00022598"/>
    </source>
</evidence>
<evidence type="ECO:0000256" key="5">
    <source>
        <dbReference type="ARBA" id="ARBA00024227"/>
    </source>
</evidence>
<dbReference type="AlphaFoldDB" id="A0A845A7H8"/>
<dbReference type="Gene3D" id="3.30.930.10">
    <property type="entry name" value="Bira Bifunctional Protein, Domain 2"/>
    <property type="match status" value="1"/>
</dbReference>
<dbReference type="Gene3D" id="2.30.30.100">
    <property type="match status" value="1"/>
</dbReference>
<dbReference type="InterPro" id="IPR004143">
    <property type="entry name" value="BPL_LPL_catalytic"/>
</dbReference>
<keyword evidence="3" id="KW-0067">ATP-binding</keyword>
<reference evidence="8 9" key="1">
    <citation type="submission" date="2019-12" db="EMBL/GenBank/DDBJ databases">
        <title>Genomic-based taxomic classification of the family Erythrobacteraceae.</title>
        <authorList>
            <person name="Xu L."/>
        </authorList>
    </citation>
    <scope>NUCLEOTIDE SEQUENCE [LARGE SCALE GENOMIC DNA]</scope>
    <source>
        <strain evidence="8 9">DSM 18604</strain>
    </source>
</reference>
<dbReference type="InterPro" id="IPR004408">
    <property type="entry name" value="Biotin_CoA_COase_ligase"/>
</dbReference>
<dbReference type="NCBIfam" id="TIGR00121">
    <property type="entry name" value="birA_ligase"/>
    <property type="match status" value="1"/>
</dbReference>
<dbReference type="SUPFAM" id="SSF55681">
    <property type="entry name" value="Class II aaRS and biotin synthetases"/>
    <property type="match status" value="1"/>
</dbReference>
<feature type="domain" description="BPL/LPL catalytic" evidence="7">
    <location>
        <begin position="1"/>
        <end position="171"/>
    </location>
</feature>
<dbReference type="CDD" id="cd16442">
    <property type="entry name" value="BPL"/>
    <property type="match status" value="1"/>
</dbReference>
<dbReference type="Proteomes" id="UP000460561">
    <property type="component" value="Unassembled WGS sequence"/>
</dbReference>
<dbReference type="Pfam" id="PF03099">
    <property type="entry name" value="BPL_LplA_LipB"/>
    <property type="match status" value="1"/>
</dbReference>
<keyword evidence="9" id="KW-1185">Reference proteome</keyword>
<keyword evidence="4" id="KW-0092">Biotin</keyword>
<comment type="caution">
    <text evidence="8">The sequence shown here is derived from an EMBL/GenBank/DDBJ whole genome shotgun (WGS) entry which is preliminary data.</text>
</comment>
<dbReference type="PANTHER" id="PTHR12835:SF5">
    <property type="entry name" value="BIOTIN--PROTEIN LIGASE"/>
    <property type="match status" value="1"/>
</dbReference>
<sequence>MIEIIPETGSTNADLLARLAAGEEIAENYWLVTDTQTSGRGRQGRPWLSEPGNFFGSTCISLQASDPPPASLSFVIALAAYEALVPIMDRPDRLQLKWPNDVLMSGAKLAGILLEGRGRNIVIGIGVNLVSAPKIADRDIASIAGTGSRPDRDVFAHSLADSFRNEVAAWRDTGLEPLFKRWLSVAHPVGSPLAVHATDGSRIFGRFVGLAEDGALLLEDGDGGVHTLHAGDVMLGRN</sequence>
<dbReference type="InterPro" id="IPR003142">
    <property type="entry name" value="BPL_C"/>
</dbReference>
<dbReference type="InterPro" id="IPR045864">
    <property type="entry name" value="aa-tRNA-synth_II/BPL/LPL"/>
</dbReference>
<dbReference type="EC" id="6.3.4.15" evidence="5"/>
<evidence type="ECO:0000256" key="4">
    <source>
        <dbReference type="ARBA" id="ARBA00023267"/>
    </source>
</evidence>
<dbReference type="PANTHER" id="PTHR12835">
    <property type="entry name" value="BIOTIN PROTEIN LIGASE"/>
    <property type="match status" value="1"/>
</dbReference>
<evidence type="ECO:0000313" key="9">
    <source>
        <dbReference type="Proteomes" id="UP000460561"/>
    </source>
</evidence>
<dbReference type="GO" id="GO:0005524">
    <property type="term" value="F:ATP binding"/>
    <property type="evidence" value="ECO:0007669"/>
    <property type="project" value="UniProtKB-KW"/>
</dbReference>
<evidence type="ECO:0000256" key="2">
    <source>
        <dbReference type="ARBA" id="ARBA00022741"/>
    </source>
</evidence>
<dbReference type="RefSeq" id="WP_160738438.1">
    <property type="nucleotide sequence ID" value="NZ_WTYQ01000001.1"/>
</dbReference>
<evidence type="ECO:0000256" key="6">
    <source>
        <dbReference type="ARBA" id="ARBA00047846"/>
    </source>
</evidence>
<dbReference type="SUPFAM" id="SSF50037">
    <property type="entry name" value="C-terminal domain of transcriptional repressors"/>
    <property type="match status" value="1"/>
</dbReference>
<evidence type="ECO:0000313" key="8">
    <source>
        <dbReference type="EMBL" id="MXP25299.1"/>
    </source>
</evidence>
<dbReference type="PROSITE" id="PS51733">
    <property type="entry name" value="BPL_LPL_CATALYTIC"/>
    <property type="match status" value="1"/>
</dbReference>
<dbReference type="GO" id="GO:0005737">
    <property type="term" value="C:cytoplasm"/>
    <property type="evidence" value="ECO:0007669"/>
    <property type="project" value="TreeGrafter"/>
</dbReference>
<dbReference type="EMBL" id="WTYQ01000001">
    <property type="protein sequence ID" value="MXP25299.1"/>
    <property type="molecule type" value="Genomic_DNA"/>
</dbReference>
<dbReference type="GO" id="GO:0004077">
    <property type="term" value="F:biotin--[biotin carboxyl-carrier protein] ligase activity"/>
    <property type="evidence" value="ECO:0007669"/>
    <property type="project" value="UniProtKB-EC"/>
</dbReference>
<protein>
    <recommendedName>
        <fullName evidence="5">biotin--[biotin carboxyl-carrier protein] ligase</fullName>
        <ecNumber evidence="5">6.3.4.15</ecNumber>
    </recommendedName>
</protein>
<accession>A0A845A7H8</accession>
<gene>
    <name evidence="8" type="ORF">GRI39_04470</name>
</gene>
<evidence type="ECO:0000259" key="7">
    <source>
        <dbReference type="PROSITE" id="PS51733"/>
    </source>
</evidence>
<proteinExistence type="predicted"/>
<organism evidence="8 9">
    <name type="scientific">Altericroceibacterium indicum</name>
    <dbReference type="NCBI Taxonomy" id="374177"/>
    <lineage>
        <taxon>Bacteria</taxon>
        <taxon>Pseudomonadati</taxon>
        <taxon>Pseudomonadota</taxon>
        <taxon>Alphaproteobacteria</taxon>
        <taxon>Sphingomonadales</taxon>
        <taxon>Erythrobacteraceae</taxon>
        <taxon>Altericroceibacterium</taxon>
    </lineage>
</organism>
<keyword evidence="2" id="KW-0547">Nucleotide-binding</keyword>
<dbReference type="OrthoDB" id="9807064at2"/>
<dbReference type="Pfam" id="PF02237">
    <property type="entry name" value="BPL_C"/>
    <property type="match status" value="1"/>
</dbReference>
<evidence type="ECO:0000256" key="3">
    <source>
        <dbReference type="ARBA" id="ARBA00022840"/>
    </source>
</evidence>